<evidence type="ECO:0000313" key="1">
    <source>
        <dbReference type="EMBL" id="MDC0676190.1"/>
    </source>
</evidence>
<accession>A0ABT5BPW0</accession>
<dbReference type="Proteomes" id="UP001217485">
    <property type="component" value="Unassembled WGS sequence"/>
</dbReference>
<gene>
    <name evidence="1" type="ORF">POL72_00445</name>
</gene>
<dbReference type="RefSeq" id="WP_272092897.1">
    <property type="nucleotide sequence ID" value="NZ_JAQNDK010000001.1"/>
</dbReference>
<dbReference type="EMBL" id="JAQNDK010000001">
    <property type="protein sequence ID" value="MDC0676190.1"/>
    <property type="molecule type" value="Genomic_DNA"/>
</dbReference>
<evidence type="ECO:0000313" key="2">
    <source>
        <dbReference type="Proteomes" id="UP001217485"/>
    </source>
</evidence>
<dbReference type="Gene3D" id="2.60.270.50">
    <property type="match status" value="1"/>
</dbReference>
<sequence>MAAIRKSIDLILQNSTNELLTIESFNLIRGEWGPAGPPVRGDVIPKQGSKRWMSLSKAFTGVDGYLHLGSTKGYIKITWHVPLSGMQNLAVDVTVPDRLASLAPCYNTELADYPVVLVTLVPSLVGSPPDRGE</sequence>
<keyword evidence="2" id="KW-1185">Reference proteome</keyword>
<reference evidence="1 2" key="1">
    <citation type="submission" date="2023-01" db="EMBL/GenBank/DDBJ databases">
        <title>Minimal conservation of predation-associated metabolite biosynthetic gene clusters underscores biosynthetic potential of Myxococcota including descriptions for ten novel species: Archangium lansinium sp. nov., Myxococcus landrumus sp. nov., Nannocystis bai.</title>
        <authorList>
            <person name="Ahearne A."/>
            <person name="Stevens C."/>
            <person name="Dowd S."/>
        </authorList>
    </citation>
    <scope>NUCLEOTIDE SEQUENCE [LARGE SCALE GENOMIC DNA]</scope>
    <source>
        <strain evidence="1 2">WIWO2</strain>
    </source>
</reference>
<proteinExistence type="predicted"/>
<organism evidence="1 2">
    <name type="scientific">Sorangium atrum</name>
    <dbReference type="NCBI Taxonomy" id="2995308"/>
    <lineage>
        <taxon>Bacteria</taxon>
        <taxon>Pseudomonadati</taxon>
        <taxon>Myxococcota</taxon>
        <taxon>Polyangia</taxon>
        <taxon>Polyangiales</taxon>
        <taxon>Polyangiaceae</taxon>
        <taxon>Sorangium</taxon>
    </lineage>
</organism>
<name>A0ABT5BPW0_9BACT</name>
<comment type="caution">
    <text evidence="1">The sequence shown here is derived from an EMBL/GenBank/DDBJ whole genome shotgun (WGS) entry which is preliminary data.</text>
</comment>
<protein>
    <submittedName>
        <fullName evidence="1">Uncharacterized protein</fullName>
    </submittedName>
</protein>